<gene>
    <name evidence="5" type="ORF">HEP81_04327</name>
</gene>
<evidence type="ECO:0000256" key="3">
    <source>
        <dbReference type="SAM" id="MobiDB-lite"/>
    </source>
</evidence>
<dbReference type="Pfam" id="PF13458">
    <property type="entry name" value="Peripla_BP_6"/>
    <property type="match status" value="1"/>
</dbReference>
<dbReference type="InterPro" id="IPR001763">
    <property type="entry name" value="Rhodanese-like_dom"/>
</dbReference>
<evidence type="ECO:0000256" key="2">
    <source>
        <dbReference type="ARBA" id="ARBA00022729"/>
    </source>
</evidence>
<dbReference type="InterPro" id="IPR028082">
    <property type="entry name" value="Peripla_BP_I"/>
</dbReference>
<sequence>MTGRPRTTRTSPLPSASPTAPSGRPGRASALSLGALAVCAALTAGCGVLPSVTGAADTVKVMTWAPQDTGATNKPGMPAMALAYAKWINSQGGVGGRKIQVLTCNDHNNSVDAAKCARRAADEDVVAVVGSYSQFGDSFLAPLESAGIPYIGGYGVTTDEFTGMMSYPVNGGQPALLAGLGRALSGSCGPVSLVRPDSIAGDELPALLDSGLKAGGHPQAQDQLVAEDLTAYGTPSDKALRYAAGDTLKKGCVVPALGDRTDTFMDSFRRERADYPAVRLGTVLGSVDQTMINATGGSSGPYEGAYVTGWYPPANDARWKQMRQVIDKEAFGDNRIDPADAGVQTTWIAYTVLKAVLEKIGAGEVRADSVRKTLDGGLAVSTGGLTPTLRWPYEGKLASVGFPRMVNADVTLQVVQNGELVAAREGVGGIDGTADMTGTLENADVE</sequence>
<evidence type="ECO:0000313" key="5">
    <source>
        <dbReference type="EMBL" id="QNT94604.1"/>
    </source>
</evidence>
<dbReference type="KEGG" id="sgf:HEP81_04327"/>
<protein>
    <submittedName>
        <fullName evidence="5">Lipoprotein</fullName>
    </submittedName>
</protein>
<dbReference type="EMBL" id="CP051006">
    <property type="protein sequence ID" value="QNT94604.1"/>
    <property type="molecule type" value="Genomic_DNA"/>
</dbReference>
<feature type="region of interest" description="Disordered" evidence="3">
    <location>
        <begin position="1"/>
        <end position="27"/>
    </location>
</feature>
<dbReference type="Gene3D" id="3.40.50.2300">
    <property type="match status" value="3"/>
</dbReference>
<dbReference type="InterPro" id="IPR028081">
    <property type="entry name" value="Leu-bd"/>
</dbReference>
<reference evidence="5 6" key="1">
    <citation type="submission" date="2020-04" db="EMBL/GenBank/DDBJ databases">
        <title>Characterization and engineering of Streptomyces griseofuscus DSM40191 as a potential heterologous host for expression of BGCs.</title>
        <authorList>
            <person name="Gren T."/>
            <person name="Whitford C.M."/>
            <person name="Mohite O.S."/>
            <person name="Joergensen T.S."/>
            <person name="Nielsen J.B."/>
            <person name="Lee S.Y."/>
            <person name="Weber T."/>
        </authorList>
    </citation>
    <scope>NUCLEOTIDE SEQUENCE [LARGE SCALE GENOMIC DNA]</scope>
    <source>
        <strain evidence="5 6">DSM 40191</strain>
    </source>
</reference>
<keyword evidence="5" id="KW-0449">Lipoprotein</keyword>
<evidence type="ECO:0000313" key="6">
    <source>
        <dbReference type="Proteomes" id="UP000516422"/>
    </source>
</evidence>
<accession>A0A7H1Q2S4</accession>
<dbReference type="Proteomes" id="UP000516422">
    <property type="component" value="Chromosome"/>
</dbReference>
<name>A0A7H1Q2S4_9ACTN</name>
<dbReference type="GeneID" id="91463891"/>
<evidence type="ECO:0000259" key="4">
    <source>
        <dbReference type="PROSITE" id="PS50206"/>
    </source>
</evidence>
<keyword evidence="2" id="KW-0732">Signal</keyword>
<proteinExistence type="inferred from homology"/>
<organism evidence="5 6">
    <name type="scientific">Streptomyces griseofuscus</name>
    <dbReference type="NCBI Taxonomy" id="146922"/>
    <lineage>
        <taxon>Bacteria</taxon>
        <taxon>Bacillati</taxon>
        <taxon>Actinomycetota</taxon>
        <taxon>Actinomycetes</taxon>
        <taxon>Kitasatosporales</taxon>
        <taxon>Streptomycetaceae</taxon>
        <taxon>Streptomyces</taxon>
    </lineage>
</organism>
<evidence type="ECO:0000256" key="1">
    <source>
        <dbReference type="ARBA" id="ARBA00010062"/>
    </source>
</evidence>
<dbReference type="AlphaFoldDB" id="A0A7H1Q2S4"/>
<feature type="domain" description="Rhodanese" evidence="4">
    <location>
        <begin position="85"/>
        <end position="144"/>
    </location>
</feature>
<dbReference type="SUPFAM" id="SSF53822">
    <property type="entry name" value="Periplasmic binding protein-like I"/>
    <property type="match status" value="1"/>
</dbReference>
<dbReference type="PROSITE" id="PS50206">
    <property type="entry name" value="RHODANESE_3"/>
    <property type="match status" value="1"/>
</dbReference>
<dbReference type="RefSeq" id="WP_078967679.1">
    <property type="nucleotide sequence ID" value="NZ_CP051006.1"/>
</dbReference>
<comment type="similarity">
    <text evidence="1">Belongs to the leucine-binding protein family.</text>
</comment>